<organism evidence="1 2">
    <name type="scientific">Chlorella vulgaris</name>
    <name type="common">Green alga</name>
    <dbReference type="NCBI Taxonomy" id="3077"/>
    <lineage>
        <taxon>Eukaryota</taxon>
        <taxon>Viridiplantae</taxon>
        <taxon>Chlorophyta</taxon>
        <taxon>core chlorophytes</taxon>
        <taxon>Trebouxiophyceae</taxon>
        <taxon>Chlorellales</taxon>
        <taxon>Chlorellaceae</taxon>
        <taxon>Chlorella clade</taxon>
        <taxon>Chlorella</taxon>
    </lineage>
</organism>
<comment type="caution">
    <text evidence="1">The sequence shown here is derived from an EMBL/GenBank/DDBJ whole genome shotgun (WGS) entry which is preliminary data.</text>
</comment>
<dbReference type="Proteomes" id="UP001055712">
    <property type="component" value="Unassembled WGS sequence"/>
</dbReference>
<reference evidence="1" key="1">
    <citation type="journal article" date="2019" name="Plant J.">
        <title>Chlorella vulgaris genome assembly and annotation reveals the molecular basis for metabolic acclimation to high light conditions.</title>
        <authorList>
            <person name="Cecchin M."/>
            <person name="Marcolungo L."/>
            <person name="Rossato M."/>
            <person name="Girolomoni L."/>
            <person name="Cosentino E."/>
            <person name="Cuine S."/>
            <person name="Li-Beisson Y."/>
            <person name="Delledonne M."/>
            <person name="Ballottari M."/>
        </authorList>
    </citation>
    <scope>NUCLEOTIDE SEQUENCE</scope>
    <source>
        <strain evidence="1">211/11P</strain>
    </source>
</reference>
<accession>A0A9D4YV89</accession>
<sequence length="220" mass="23698">MASLATAAGSLHAAVRCQHAPCKTGGRAIAFVAPRPAAARPQQSRGVTSSRTRSLVVASAVQAESPAGEGKLISKVEIPAFIPRSDLIDQLLRWSMIEIQENGVANCGTPAKVTVYKRDDSIWGFTVSFLKDGVSATDVRVAFDEETVQKHDWIGRGSDGMPVLEGNAENIQGKHLEIRKVCDNVVSENMRSSIREFCTLLVAAINKYYAFGSCFVDDAT</sequence>
<reference evidence="1" key="2">
    <citation type="submission" date="2020-11" db="EMBL/GenBank/DDBJ databases">
        <authorList>
            <person name="Cecchin M."/>
            <person name="Marcolungo L."/>
            <person name="Rossato M."/>
            <person name="Girolomoni L."/>
            <person name="Cosentino E."/>
            <person name="Cuine S."/>
            <person name="Li-Beisson Y."/>
            <person name="Delledonne M."/>
            <person name="Ballottari M."/>
        </authorList>
    </citation>
    <scope>NUCLEOTIDE SEQUENCE</scope>
    <source>
        <strain evidence="1">211/11P</strain>
        <tissue evidence="1">Whole cell</tissue>
    </source>
</reference>
<evidence type="ECO:0000313" key="1">
    <source>
        <dbReference type="EMBL" id="KAI3428069.1"/>
    </source>
</evidence>
<protein>
    <submittedName>
        <fullName evidence="1">Uncharacterized protein</fullName>
    </submittedName>
</protein>
<gene>
    <name evidence="1" type="ORF">D9Q98_006453</name>
</gene>
<name>A0A9D4YV89_CHLVU</name>
<keyword evidence="2" id="KW-1185">Reference proteome</keyword>
<evidence type="ECO:0000313" key="2">
    <source>
        <dbReference type="Proteomes" id="UP001055712"/>
    </source>
</evidence>
<dbReference type="AlphaFoldDB" id="A0A9D4YV89"/>
<dbReference type="EMBL" id="SIDB01000009">
    <property type="protein sequence ID" value="KAI3428069.1"/>
    <property type="molecule type" value="Genomic_DNA"/>
</dbReference>
<proteinExistence type="predicted"/>
<dbReference type="OrthoDB" id="506867at2759"/>